<evidence type="ECO:0000313" key="1">
    <source>
        <dbReference type="EMBL" id="GAA4454293.1"/>
    </source>
</evidence>
<sequence length="90" mass="9996">MHLFGKLVVHHFQTLTAEVSVRLERCVHCEGAFCWVHGTVASAKTVNGGEASRRDTRQKVSGGIRDVRTAARDKACVIIESRFHLFCGSR</sequence>
<accession>A0ABP8MQB7</accession>
<evidence type="ECO:0008006" key="3">
    <source>
        <dbReference type="Google" id="ProtNLM"/>
    </source>
</evidence>
<protein>
    <recommendedName>
        <fullName evidence="3">Secreted protein</fullName>
    </recommendedName>
</protein>
<dbReference type="EMBL" id="BAABGA010000035">
    <property type="protein sequence ID" value="GAA4454293.1"/>
    <property type="molecule type" value="Genomic_DNA"/>
</dbReference>
<gene>
    <name evidence="1" type="ORF">GCM10023156_26510</name>
</gene>
<evidence type="ECO:0000313" key="2">
    <source>
        <dbReference type="Proteomes" id="UP001500840"/>
    </source>
</evidence>
<reference evidence="2" key="1">
    <citation type="journal article" date="2019" name="Int. J. Syst. Evol. Microbiol.">
        <title>The Global Catalogue of Microorganisms (GCM) 10K type strain sequencing project: providing services to taxonomists for standard genome sequencing and annotation.</title>
        <authorList>
            <consortium name="The Broad Institute Genomics Platform"/>
            <consortium name="The Broad Institute Genome Sequencing Center for Infectious Disease"/>
            <person name="Wu L."/>
            <person name="Ma J."/>
        </authorList>
    </citation>
    <scope>NUCLEOTIDE SEQUENCE [LARGE SCALE GENOMIC DNA]</scope>
    <source>
        <strain evidence="2">JCM 17759</strain>
    </source>
</reference>
<dbReference type="Proteomes" id="UP001500840">
    <property type="component" value="Unassembled WGS sequence"/>
</dbReference>
<organism evidence="1 2">
    <name type="scientific">Novipirellula rosea</name>
    <dbReference type="NCBI Taxonomy" id="1031540"/>
    <lineage>
        <taxon>Bacteria</taxon>
        <taxon>Pseudomonadati</taxon>
        <taxon>Planctomycetota</taxon>
        <taxon>Planctomycetia</taxon>
        <taxon>Pirellulales</taxon>
        <taxon>Pirellulaceae</taxon>
        <taxon>Novipirellula</taxon>
    </lineage>
</organism>
<name>A0ABP8MQB7_9BACT</name>
<keyword evidence="2" id="KW-1185">Reference proteome</keyword>
<proteinExistence type="predicted"/>
<comment type="caution">
    <text evidence="1">The sequence shown here is derived from an EMBL/GenBank/DDBJ whole genome shotgun (WGS) entry which is preliminary data.</text>
</comment>